<dbReference type="GO" id="GO:0016020">
    <property type="term" value="C:membrane"/>
    <property type="evidence" value="ECO:0007669"/>
    <property type="project" value="UniProtKB-SubCell"/>
</dbReference>
<sequence>MFRARKAEYKSPEMLLQDKELMNMVSFTTRQLQIYSNNFSSLLGLGGFGRVYKGQLPDGQEIAVKVFASTHGMDNEGFMNEYVIENYINGEFDKVIAVCGIEKDKEKAERLCMVAFWCVQFSPDARPCMTAVVNMLEGVVEVMLPPQNLSSFGFGPSIFSSHCSSDETRSASIIGASVCRDHSKKSGLDSRFKFDGSYRGHTFEIEAVTDSSYAASSDSISEDITDVPLSRSVAETALALTLEASTSNLPPSDTISISMDAISPQVPNNVEGQPLLASDISIPSSCFKNDHQPHLVSVDAGPLVSEEVFDQSYSISDEVKMAFTDLITLLGKGLSAICQDSALSSVLRDILIFLSTLSEEDGISMAAKSLILQIQEQMGPLLLKLQGAHHIINEFEAKIKFERVMELSIMKCKEMMETMAAKLEKEQDSLAKLEVMKAEYEEKLKSINEKILVSRSAANSASQKKDKALKEVKRLGSQYEQVVSQRSALEEQNELAKEVVEEVEEKWADLKELVEQLHVSGVCV</sequence>
<evidence type="ECO:0000256" key="4">
    <source>
        <dbReference type="ARBA" id="ARBA00022729"/>
    </source>
</evidence>
<keyword evidence="4" id="KW-0732">Signal</keyword>
<evidence type="ECO:0000313" key="9">
    <source>
        <dbReference type="EMBL" id="KAK6930694.1"/>
    </source>
</evidence>
<evidence type="ECO:0000256" key="1">
    <source>
        <dbReference type="ARBA" id="ARBA00004479"/>
    </source>
</evidence>
<keyword evidence="2" id="KW-0808">Transferase</keyword>
<name>A0AAN8VFE1_9MAGN</name>
<reference evidence="9 10" key="1">
    <citation type="submission" date="2023-12" db="EMBL/GenBank/DDBJ databases">
        <title>A high-quality genome assembly for Dillenia turbinata (Dilleniales).</title>
        <authorList>
            <person name="Chanderbali A."/>
        </authorList>
    </citation>
    <scope>NUCLEOTIDE SEQUENCE [LARGE SCALE GENOMIC DNA]</scope>
    <source>
        <strain evidence="9">LSX21</strain>
        <tissue evidence="9">Leaf</tissue>
    </source>
</reference>
<evidence type="ECO:0000256" key="6">
    <source>
        <dbReference type="ARBA" id="ARBA00023136"/>
    </source>
</evidence>
<evidence type="ECO:0008006" key="11">
    <source>
        <dbReference type="Google" id="ProtNLM"/>
    </source>
</evidence>
<dbReference type="GO" id="GO:0004674">
    <property type="term" value="F:protein serine/threonine kinase activity"/>
    <property type="evidence" value="ECO:0007669"/>
    <property type="project" value="UniProtKB-KW"/>
</dbReference>
<dbReference type="EMBL" id="JBAMMX010000012">
    <property type="protein sequence ID" value="KAK6930694.1"/>
    <property type="molecule type" value="Genomic_DNA"/>
</dbReference>
<dbReference type="Gene3D" id="3.30.200.20">
    <property type="entry name" value="Phosphorylase Kinase, domain 1"/>
    <property type="match status" value="1"/>
</dbReference>
<dbReference type="InterPro" id="IPR045874">
    <property type="entry name" value="LRK10/LRL21-25-like"/>
</dbReference>
<organism evidence="9 10">
    <name type="scientific">Dillenia turbinata</name>
    <dbReference type="NCBI Taxonomy" id="194707"/>
    <lineage>
        <taxon>Eukaryota</taxon>
        <taxon>Viridiplantae</taxon>
        <taxon>Streptophyta</taxon>
        <taxon>Embryophyta</taxon>
        <taxon>Tracheophyta</taxon>
        <taxon>Spermatophyta</taxon>
        <taxon>Magnoliopsida</taxon>
        <taxon>eudicotyledons</taxon>
        <taxon>Gunneridae</taxon>
        <taxon>Pentapetalae</taxon>
        <taxon>Dilleniales</taxon>
        <taxon>Dilleniaceae</taxon>
        <taxon>Dillenia</taxon>
    </lineage>
</organism>
<keyword evidence="7" id="KW-0325">Glycoprotein</keyword>
<dbReference type="Proteomes" id="UP001370490">
    <property type="component" value="Unassembled WGS sequence"/>
</dbReference>
<accession>A0AAN8VFE1</accession>
<protein>
    <recommendedName>
        <fullName evidence="11">Protein kinase domain-containing protein</fullName>
    </recommendedName>
</protein>
<dbReference type="SUPFAM" id="SSF56112">
    <property type="entry name" value="Protein kinase-like (PK-like)"/>
    <property type="match status" value="1"/>
</dbReference>
<evidence type="ECO:0000256" key="5">
    <source>
        <dbReference type="ARBA" id="ARBA00022989"/>
    </source>
</evidence>
<keyword evidence="5" id="KW-1133">Transmembrane helix</keyword>
<evidence type="ECO:0000313" key="10">
    <source>
        <dbReference type="Proteomes" id="UP001370490"/>
    </source>
</evidence>
<keyword evidence="2" id="KW-0418">Kinase</keyword>
<comment type="caution">
    <text evidence="9">The sequence shown here is derived from an EMBL/GenBank/DDBJ whole genome shotgun (WGS) entry which is preliminary data.</text>
</comment>
<evidence type="ECO:0000256" key="8">
    <source>
        <dbReference type="SAM" id="Coils"/>
    </source>
</evidence>
<evidence type="ECO:0000256" key="3">
    <source>
        <dbReference type="ARBA" id="ARBA00022692"/>
    </source>
</evidence>
<evidence type="ECO:0000256" key="7">
    <source>
        <dbReference type="ARBA" id="ARBA00023180"/>
    </source>
</evidence>
<dbReference type="PANTHER" id="PTHR27009">
    <property type="entry name" value="RUST RESISTANCE KINASE LR10-RELATED"/>
    <property type="match status" value="1"/>
</dbReference>
<keyword evidence="10" id="KW-1185">Reference proteome</keyword>
<gene>
    <name evidence="9" type="ORF">RJ641_004788</name>
</gene>
<dbReference type="AlphaFoldDB" id="A0AAN8VFE1"/>
<keyword evidence="3" id="KW-0812">Transmembrane</keyword>
<comment type="subcellular location">
    <subcellularLocation>
        <location evidence="1">Membrane</location>
        <topology evidence="1">Single-pass type I membrane protein</topology>
    </subcellularLocation>
</comment>
<keyword evidence="2" id="KW-0723">Serine/threonine-protein kinase</keyword>
<feature type="coiled-coil region" evidence="8">
    <location>
        <begin position="416"/>
        <end position="513"/>
    </location>
</feature>
<proteinExistence type="predicted"/>
<dbReference type="InterPro" id="IPR011009">
    <property type="entry name" value="Kinase-like_dom_sf"/>
</dbReference>
<keyword evidence="6" id="KW-0472">Membrane</keyword>
<keyword evidence="8" id="KW-0175">Coiled coil</keyword>
<evidence type="ECO:0000256" key="2">
    <source>
        <dbReference type="ARBA" id="ARBA00022527"/>
    </source>
</evidence>